<dbReference type="AlphaFoldDB" id="A0AAN6ZEM5"/>
<proteinExistence type="predicted"/>
<organism evidence="1 2">
    <name type="scientific">Trichocladium antarcticum</name>
    <dbReference type="NCBI Taxonomy" id="1450529"/>
    <lineage>
        <taxon>Eukaryota</taxon>
        <taxon>Fungi</taxon>
        <taxon>Dikarya</taxon>
        <taxon>Ascomycota</taxon>
        <taxon>Pezizomycotina</taxon>
        <taxon>Sordariomycetes</taxon>
        <taxon>Sordariomycetidae</taxon>
        <taxon>Sordariales</taxon>
        <taxon>Chaetomiaceae</taxon>
        <taxon>Trichocladium</taxon>
    </lineage>
</organism>
<dbReference type="EMBL" id="MU853407">
    <property type="protein sequence ID" value="KAK4135068.1"/>
    <property type="molecule type" value="Genomic_DNA"/>
</dbReference>
<evidence type="ECO:0000313" key="2">
    <source>
        <dbReference type="Proteomes" id="UP001304895"/>
    </source>
</evidence>
<dbReference type="Proteomes" id="UP001304895">
    <property type="component" value="Unassembled WGS sequence"/>
</dbReference>
<accession>A0AAN6ZEM5</accession>
<sequence length="149" mass="16331">MALAGGLYTVLQSGGYEHGVPHIMLLWKSLHCFSTSHATATPPPPSPVCTPTIPRRSVLGCKVGQKGIHYSYSRLDIFQSYTIAFHLSTRPKSISNEHRSVPRTSPQPSTGVVHDVCRPVHPQHICFWVLLHFSAILAVTPHATSGFLL</sequence>
<comment type="caution">
    <text evidence="1">The sequence shown here is derived from an EMBL/GenBank/DDBJ whole genome shotgun (WGS) entry which is preliminary data.</text>
</comment>
<name>A0AAN6ZEM5_9PEZI</name>
<protein>
    <submittedName>
        <fullName evidence="1">Uncharacterized protein</fullName>
    </submittedName>
</protein>
<gene>
    <name evidence="1" type="ORF">BT67DRAFT_290558</name>
</gene>
<keyword evidence="2" id="KW-1185">Reference proteome</keyword>
<reference evidence="1" key="2">
    <citation type="submission" date="2023-05" db="EMBL/GenBank/DDBJ databases">
        <authorList>
            <consortium name="Lawrence Berkeley National Laboratory"/>
            <person name="Steindorff A."/>
            <person name="Hensen N."/>
            <person name="Bonometti L."/>
            <person name="Westerberg I."/>
            <person name="Brannstrom I.O."/>
            <person name="Guillou S."/>
            <person name="Cros-Aarteil S."/>
            <person name="Calhoun S."/>
            <person name="Haridas S."/>
            <person name="Kuo A."/>
            <person name="Mondo S."/>
            <person name="Pangilinan J."/>
            <person name="Riley R."/>
            <person name="Labutti K."/>
            <person name="Andreopoulos B."/>
            <person name="Lipzen A."/>
            <person name="Chen C."/>
            <person name="Yanf M."/>
            <person name="Daum C."/>
            <person name="Ng V."/>
            <person name="Clum A."/>
            <person name="Ohm R."/>
            <person name="Martin F."/>
            <person name="Silar P."/>
            <person name="Natvig D."/>
            <person name="Lalanne C."/>
            <person name="Gautier V."/>
            <person name="Ament-Velasquez S.L."/>
            <person name="Kruys A."/>
            <person name="Hutchinson M.I."/>
            <person name="Powell A.J."/>
            <person name="Barry K."/>
            <person name="Miller A.N."/>
            <person name="Grigoriev I.V."/>
            <person name="Debuchy R."/>
            <person name="Gladieux P."/>
            <person name="Thoren M.H."/>
            <person name="Johannesson H."/>
        </authorList>
    </citation>
    <scope>NUCLEOTIDE SEQUENCE</scope>
    <source>
        <strain evidence="1">CBS 123565</strain>
    </source>
</reference>
<evidence type="ECO:0000313" key="1">
    <source>
        <dbReference type="EMBL" id="KAK4135068.1"/>
    </source>
</evidence>
<reference evidence="1" key="1">
    <citation type="journal article" date="2023" name="Mol. Phylogenet. Evol.">
        <title>Genome-scale phylogeny and comparative genomics of the fungal order Sordariales.</title>
        <authorList>
            <person name="Hensen N."/>
            <person name="Bonometti L."/>
            <person name="Westerberg I."/>
            <person name="Brannstrom I.O."/>
            <person name="Guillou S."/>
            <person name="Cros-Aarteil S."/>
            <person name="Calhoun S."/>
            <person name="Haridas S."/>
            <person name="Kuo A."/>
            <person name="Mondo S."/>
            <person name="Pangilinan J."/>
            <person name="Riley R."/>
            <person name="LaButti K."/>
            <person name="Andreopoulos B."/>
            <person name="Lipzen A."/>
            <person name="Chen C."/>
            <person name="Yan M."/>
            <person name="Daum C."/>
            <person name="Ng V."/>
            <person name="Clum A."/>
            <person name="Steindorff A."/>
            <person name="Ohm R.A."/>
            <person name="Martin F."/>
            <person name="Silar P."/>
            <person name="Natvig D.O."/>
            <person name="Lalanne C."/>
            <person name="Gautier V."/>
            <person name="Ament-Velasquez S.L."/>
            <person name="Kruys A."/>
            <person name="Hutchinson M.I."/>
            <person name="Powell A.J."/>
            <person name="Barry K."/>
            <person name="Miller A.N."/>
            <person name="Grigoriev I.V."/>
            <person name="Debuchy R."/>
            <person name="Gladieux P."/>
            <person name="Hiltunen Thoren M."/>
            <person name="Johannesson H."/>
        </authorList>
    </citation>
    <scope>NUCLEOTIDE SEQUENCE</scope>
    <source>
        <strain evidence="1">CBS 123565</strain>
    </source>
</reference>